<feature type="compositionally biased region" description="Gly residues" evidence="1">
    <location>
        <begin position="93"/>
        <end position="122"/>
    </location>
</feature>
<evidence type="ECO:0000313" key="3">
    <source>
        <dbReference type="EMBL" id="KIY93260.1"/>
    </source>
</evidence>
<reference evidence="3 4" key="1">
    <citation type="journal article" date="2013" name="BMC Genomics">
        <title>Reconstruction of the lipid metabolism for the microalga Monoraphidium neglectum from its genome sequence reveals characteristics suitable for biofuel production.</title>
        <authorList>
            <person name="Bogen C."/>
            <person name="Al-Dilaimi A."/>
            <person name="Albersmeier A."/>
            <person name="Wichmann J."/>
            <person name="Grundmann M."/>
            <person name="Rupp O."/>
            <person name="Lauersen K.J."/>
            <person name="Blifernez-Klassen O."/>
            <person name="Kalinowski J."/>
            <person name="Goesmann A."/>
            <person name="Mussgnug J.H."/>
            <person name="Kruse O."/>
        </authorList>
    </citation>
    <scope>NUCLEOTIDE SEQUENCE [LARGE SCALE GENOMIC DNA]</scope>
    <source>
        <strain evidence="3 4">SAG 48.87</strain>
    </source>
</reference>
<dbReference type="Pfam" id="PF02037">
    <property type="entry name" value="SAP"/>
    <property type="match status" value="1"/>
</dbReference>
<dbReference type="GeneID" id="25732291"/>
<dbReference type="SMART" id="SM00513">
    <property type="entry name" value="SAP"/>
    <property type="match status" value="2"/>
</dbReference>
<dbReference type="InterPro" id="IPR003034">
    <property type="entry name" value="SAP_dom"/>
</dbReference>
<accession>A0A0D2MDG5</accession>
<feature type="region of interest" description="Disordered" evidence="1">
    <location>
        <begin position="202"/>
        <end position="248"/>
    </location>
</feature>
<protein>
    <recommendedName>
        <fullName evidence="2">SAP domain-containing protein</fullName>
    </recommendedName>
</protein>
<feature type="region of interest" description="Disordered" evidence="1">
    <location>
        <begin position="1"/>
        <end position="123"/>
    </location>
</feature>
<dbReference type="AlphaFoldDB" id="A0A0D2MDG5"/>
<feature type="domain" description="SAP" evidence="2">
    <location>
        <begin position="320"/>
        <end position="354"/>
    </location>
</feature>
<feature type="compositionally biased region" description="Basic and acidic residues" evidence="1">
    <location>
        <begin position="52"/>
        <end position="66"/>
    </location>
</feature>
<feature type="compositionally biased region" description="Low complexity" evidence="1">
    <location>
        <begin position="32"/>
        <end position="46"/>
    </location>
</feature>
<evidence type="ECO:0000259" key="2">
    <source>
        <dbReference type="PROSITE" id="PS50800"/>
    </source>
</evidence>
<keyword evidence="4" id="KW-1185">Reference proteome</keyword>
<sequence length="411" mass="44463">MRPEGAIPAPKPRARRVTQQAQLEEEEEEQRYSQQQEQQQQQQQQQGAADEPVLREDVVRELRRELSSFPHSQLVGALKERGLSAQGSEVGQGFAGGGEAEGPAEQGGGGGAAAAAAAGGGALPTSEREWLLADRQQQLVPELLEVAREELVSVLQQAGQTVEPLETQARAAREGAPARLCEELAARASWVLAAEEVDMIEAQQQQKQQQQQQQQDEEQQQDEQPRKRGRGRAAAAEEAARRTEGPQAPGLFYGDKAFLLDSVTGQDIRGMKVRDLREALRTLGMSEEGGRYECRDRLLTVLAAHVAVKQGDRPTLMEELAKMTLRELRDELRARGESDEGTKGELERRLATSALVAAGHEEPPIGEAEETAAAAAATAAAAGQRASQALLGAYDEAAHPVLVSIRQAHVI</sequence>
<dbReference type="KEGG" id="mng:MNEG_14702"/>
<dbReference type="PANTHER" id="PTHR23107">
    <property type="entry name" value="SYNOVIAL SARCOMA ASSOCIATED SS18 PROTEIN"/>
    <property type="match status" value="1"/>
</dbReference>
<dbReference type="Gene3D" id="1.10.720.30">
    <property type="entry name" value="SAP domain"/>
    <property type="match status" value="1"/>
</dbReference>
<dbReference type="EMBL" id="KK104915">
    <property type="protein sequence ID" value="KIY93260.1"/>
    <property type="molecule type" value="Genomic_DNA"/>
</dbReference>
<gene>
    <name evidence="3" type="ORF">MNEG_14702</name>
</gene>
<evidence type="ECO:0000313" key="4">
    <source>
        <dbReference type="Proteomes" id="UP000054498"/>
    </source>
</evidence>
<proteinExistence type="predicted"/>
<dbReference type="InterPro" id="IPR036361">
    <property type="entry name" value="SAP_dom_sf"/>
</dbReference>
<dbReference type="OrthoDB" id="548179at2759"/>
<dbReference type="RefSeq" id="XP_013892280.1">
    <property type="nucleotide sequence ID" value="XM_014036826.1"/>
</dbReference>
<dbReference type="PROSITE" id="PS50800">
    <property type="entry name" value="SAP"/>
    <property type="match status" value="2"/>
</dbReference>
<evidence type="ECO:0000256" key="1">
    <source>
        <dbReference type="SAM" id="MobiDB-lite"/>
    </source>
</evidence>
<feature type="compositionally biased region" description="Low complexity" evidence="1">
    <location>
        <begin position="203"/>
        <end position="214"/>
    </location>
</feature>
<dbReference type="Proteomes" id="UP000054498">
    <property type="component" value="Unassembled WGS sequence"/>
</dbReference>
<feature type="domain" description="SAP" evidence="2">
    <location>
        <begin position="268"/>
        <end position="302"/>
    </location>
</feature>
<dbReference type="STRING" id="145388.A0A0D2MDG5"/>
<name>A0A0D2MDG5_9CHLO</name>
<organism evidence="3 4">
    <name type="scientific">Monoraphidium neglectum</name>
    <dbReference type="NCBI Taxonomy" id="145388"/>
    <lineage>
        <taxon>Eukaryota</taxon>
        <taxon>Viridiplantae</taxon>
        <taxon>Chlorophyta</taxon>
        <taxon>core chlorophytes</taxon>
        <taxon>Chlorophyceae</taxon>
        <taxon>CS clade</taxon>
        <taxon>Sphaeropleales</taxon>
        <taxon>Selenastraceae</taxon>
        <taxon>Monoraphidium</taxon>
    </lineage>
</organism>